<dbReference type="OrthoDB" id="9796962at2"/>
<accession>A0A371B133</accession>
<keyword evidence="1" id="KW-0732">Signal</keyword>
<dbReference type="Proteomes" id="UP000263993">
    <property type="component" value="Unassembled WGS sequence"/>
</dbReference>
<dbReference type="NCBIfam" id="NF033672">
    <property type="entry name" value="mbn_chaper_assoc"/>
    <property type="match status" value="1"/>
</dbReference>
<dbReference type="RefSeq" id="WP_115518776.1">
    <property type="nucleotide sequence ID" value="NZ_QRGO01000003.1"/>
</dbReference>
<reference evidence="3" key="1">
    <citation type="submission" date="2018-08" db="EMBL/GenBank/DDBJ databases">
        <authorList>
            <person name="Kim S.-J."/>
            <person name="Jung G.-Y."/>
        </authorList>
    </citation>
    <scope>NUCLEOTIDE SEQUENCE [LARGE SCALE GENOMIC DNA]</scope>
    <source>
        <strain evidence="3">GY_H</strain>
    </source>
</reference>
<evidence type="ECO:0000256" key="1">
    <source>
        <dbReference type="SAM" id="SignalP"/>
    </source>
</evidence>
<comment type="caution">
    <text evidence="2">The sequence shown here is derived from an EMBL/GenBank/DDBJ whole genome shotgun (WGS) entry which is preliminary data.</text>
</comment>
<evidence type="ECO:0000313" key="2">
    <source>
        <dbReference type="EMBL" id="RDV01258.1"/>
    </source>
</evidence>
<dbReference type="AlphaFoldDB" id="A0A371B133"/>
<feature type="signal peptide" evidence="1">
    <location>
        <begin position="1"/>
        <end position="22"/>
    </location>
</feature>
<evidence type="ECO:0008006" key="4">
    <source>
        <dbReference type="Google" id="ProtNLM"/>
    </source>
</evidence>
<name>A0A371B133_9BRAD</name>
<proteinExistence type="predicted"/>
<keyword evidence="3" id="KW-1185">Reference proteome</keyword>
<feature type="chain" id="PRO_5017026420" description="Copper uptake system-associated protein" evidence="1">
    <location>
        <begin position="23"/>
        <end position="151"/>
    </location>
</feature>
<protein>
    <recommendedName>
        <fullName evidence="4">Copper uptake system-associated protein</fullName>
    </recommendedName>
</protein>
<sequence length="151" mass="16289">MKLLRLFTIAAAVVLTAAGAYAEWRDPPQASAIRHALMAAFDKPEQRLAVEPVAVVGDHAVASWTQGDMGGRALLRLKSGTWTIILCAGDQLLDPNALIHAGIAEVSAKQLVAIVKDAGRQTPPERVAMFSRFEGLVSMDDHSHPQPHQKH</sequence>
<organism evidence="2 3">
    <name type="scientific">Undibacter mobilis</name>
    <dbReference type="NCBI Taxonomy" id="2292256"/>
    <lineage>
        <taxon>Bacteria</taxon>
        <taxon>Pseudomonadati</taxon>
        <taxon>Pseudomonadota</taxon>
        <taxon>Alphaproteobacteria</taxon>
        <taxon>Hyphomicrobiales</taxon>
        <taxon>Nitrobacteraceae</taxon>
        <taxon>Undibacter</taxon>
    </lineage>
</organism>
<dbReference type="EMBL" id="QRGO01000003">
    <property type="protein sequence ID" value="RDV01258.1"/>
    <property type="molecule type" value="Genomic_DNA"/>
</dbReference>
<gene>
    <name evidence="2" type="ORF">DXH78_18680</name>
</gene>
<evidence type="ECO:0000313" key="3">
    <source>
        <dbReference type="Proteomes" id="UP000263993"/>
    </source>
</evidence>